<name>A0A926NJ08_9BACI</name>
<proteinExistence type="predicted"/>
<evidence type="ECO:0000313" key="1">
    <source>
        <dbReference type="EMBL" id="MBD1381418.1"/>
    </source>
</evidence>
<dbReference type="NCBIfam" id="TIGR02832">
    <property type="entry name" value="spo_yunB"/>
    <property type="match status" value="1"/>
</dbReference>
<dbReference type="EMBL" id="JACXAI010000018">
    <property type="protein sequence ID" value="MBD1381418.1"/>
    <property type="molecule type" value="Genomic_DNA"/>
</dbReference>
<keyword evidence="2" id="KW-1185">Reference proteome</keyword>
<dbReference type="InterPro" id="IPR014197">
    <property type="entry name" value="Sporulation_prot_YunB"/>
</dbReference>
<organism evidence="1 2">
    <name type="scientific">Metabacillus arenae</name>
    <dbReference type="NCBI Taxonomy" id="2771434"/>
    <lineage>
        <taxon>Bacteria</taxon>
        <taxon>Bacillati</taxon>
        <taxon>Bacillota</taxon>
        <taxon>Bacilli</taxon>
        <taxon>Bacillales</taxon>
        <taxon>Bacillaceae</taxon>
        <taxon>Metabacillus</taxon>
    </lineage>
</organism>
<sequence>MLRQRRIRRHKGPLSFMQSLLLSFIIFLLFTVQSLWIIHKGIKPTLLEIANLETQKIATSAINYAVADTIERTNMNELIDINYNNKGDVKTIGFNPKVYNTIHSSAVASVQEYLKRMETDSLSELDLPENIDVGPELENGIVYSIPLGRATNNVLLAQLGPKVPVKLSAIGDVDVDLQEKYENVGINNTWIRVSMNLIVDVNVIIPFATDTDTVKTSIPLGMMYVPGDVPQFYNSGEDADVSVPTK</sequence>
<evidence type="ECO:0000313" key="2">
    <source>
        <dbReference type="Proteomes" id="UP000626844"/>
    </source>
</evidence>
<dbReference type="RefSeq" id="WP_191159016.1">
    <property type="nucleotide sequence ID" value="NZ_JACXAI010000018.1"/>
</dbReference>
<dbReference type="PIRSF" id="PIRSF021383">
    <property type="entry name" value="YunB"/>
    <property type="match status" value="1"/>
</dbReference>
<dbReference type="Proteomes" id="UP000626844">
    <property type="component" value="Unassembled WGS sequence"/>
</dbReference>
<dbReference type="AlphaFoldDB" id="A0A926NJ08"/>
<reference evidence="1" key="1">
    <citation type="submission" date="2020-09" db="EMBL/GenBank/DDBJ databases">
        <title>A novel bacterium of genus Bacillus, isolated from South China Sea.</title>
        <authorList>
            <person name="Huang H."/>
            <person name="Mo K."/>
            <person name="Hu Y."/>
        </authorList>
    </citation>
    <scope>NUCLEOTIDE SEQUENCE</scope>
    <source>
        <strain evidence="1">IB182487</strain>
    </source>
</reference>
<gene>
    <name evidence="1" type="primary">yunB</name>
    <name evidence="1" type="ORF">IC621_14360</name>
</gene>
<dbReference type="Pfam" id="PF09560">
    <property type="entry name" value="Spore_YunB"/>
    <property type="match status" value="1"/>
</dbReference>
<protein>
    <submittedName>
        <fullName evidence="1">Sporulation protein YunB</fullName>
    </submittedName>
</protein>
<accession>A0A926NJ08</accession>
<comment type="caution">
    <text evidence="1">The sequence shown here is derived from an EMBL/GenBank/DDBJ whole genome shotgun (WGS) entry which is preliminary data.</text>
</comment>